<evidence type="ECO:0000256" key="6">
    <source>
        <dbReference type="NCBIfam" id="TIGR00065"/>
    </source>
</evidence>
<dbReference type="SMART" id="SM00865">
    <property type="entry name" value="Tubulin_C"/>
    <property type="match status" value="1"/>
</dbReference>
<dbReference type="Gene3D" id="3.40.50.1440">
    <property type="entry name" value="Tubulin/FtsZ, GTPase domain"/>
    <property type="match status" value="1"/>
</dbReference>
<dbReference type="NCBIfam" id="TIGR00065">
    <property type="entry name" value="ftsZ"/>
    <property type="match status" value="1"/>
</dbReference>
<evidence type="ECO:0000256" key="4">
    <source>
        <dbReference type="ARBA" id="ARBA00023210"/>
    </source>
</evidence>
<comment type="subunit">
    <text evidence="5">Homodimer. Polymerizes to form a dynamic ring structure in a strictly GTP-dependent manner. Interacts directly with several other division proteins.</text>
</comment>
<accession>A0A7Y2LXR5</accession>
<dbReference type="GO" id="GO:0051258">
    <property type="term" value="P:protein polymerization"/>
    <property type="evidence" value="ECO:0007669"/>
    <property type="project" value="UniProtKB-UniRule"/>
</dbReference>
<comment type="subcellular location">
    <subcellularLocation>
        <location evidence="5">Cytoplasm</location>
    </subcellularLocation>
    <text evidence="5">Assembles at midcell at the inner surface of the cytoplasmic membrane.</text>
</comment>
<dbReference type="Pfam" id="PF12327">
    <property type="entry name" value="FtsZ_C"/>
    <property type="match status" value="1"/>
</dbReference>
<dbReference type="SUPFAM" id="SSF52490">
    <property type="entry name" value="Tubulin nucleotide-binding domain-like"/>
    <property type="match status" value="1"/>
</dbReference>
<keyword evidence="4 5" id="KW-0717">Septation</keyword>
<dbReference type="PROSITE" id="PS01134">
    <property type="entry name" value="FTSZ_1"/>
    <property type="match status" value="1"/>
</dbReference>
<keyword evidence="3 5" id="KW-0342">GTP-binding</keyword>
<evidence type="ECO:0000313" key="10">
    <source>
        <dbReference type="EMBL" id="NNH02774.1"/>
    </source>
</evidence>
<gene>
    <name evidence="5 10" type="primary">ftsZ</name>
    <name evidence="10" type="ORF">HLA99_02710</name>
</gene>
<evidence type="ECO:0000259" key="9">
    <source>
        <dbReference type="SMART" id="SM00865"/>
    </source>
</evidence>
<organism evidence="10 11">
    <name type="scientific">Microbacterium ulmi</name>
    <dbReference type="NCBI Taxonomy" id="179095"/>
    <lineage>
        <taxon>Bacteria</taxon>
        <taxon>Bacillati</taxon>
        <taxon>Actinomycetota</taxon>
        <taxon>Actinomycetes</taxon>
        <taxon>Micrococcales</taxon>
        <taxon>Microbacteriaceae</taxon>
        <taxon>Microbacterium</taxon>
    </lineage>
</organism>
<feature type="binding site" evidence="5">
    <location>
        <position position="184"/>
    </location>
    <ligand>
        <name>GTP</name>
        <dbReference type="ChEBI" id="CHEBI:37565"/>
    </ligand>
</feature>
<protein>
    <recommendedName>
        <fullName evidence="5 6">Cell division protein FtsZ</fullName>
    </recommendedName>
</protein>
<dbReference type="RefSeq" id="WP_167040073.1">
    <property type="nucleotide sequence ID" value="NZ_BAAANA010000003.1"/>
</dbReference>
<dbReference type="HAMAP" id="MF_00909">
    <property type="entry name" value="FtsZ"/>
    <property type="match status" value="1"/>
</dbReference>
<sequence length="382" mass="39415">MSQNQNYLAVIKVVGVGGGGVNAVNRMIELGLRGVEFIAINTDAQALLMSDADVKLDVGRELTRGLGAGADPEVGRRAAEDHAEEIEEAIRGADMVFVTAGEGGGTGTGGAPVVAKIAKSIGALTIGVVTKPFSFEGRRRQQQAETGVAKLKEEVDTLIVVPNDRLLEISDRGISMIEAFATADQVLLAGVQGITDLITTPGLINLDFADVKSVMQGAGSALMGIGSARGADRAIKAAELAVESPLLEASIEGAHGVLLSIQGGSNLGIFEINDAAQLVKEAAHSEANIIFGTVIDDTLGDEVRVTVIAAGFDGGEPQSRIEPITAQRVVSTPLVPKTPAEDAAKELAVQPEPVSVGVAAVTESSFDSAFGDDDLDIPDFLK</sequence>
<keyword evidence="5 7" id="KW-0132">Cell division</keyword>
<dbReference type="GO" id="GO:0000917">
    <property type="term" value="P:division septum assembly"/>
    <property type="evidence" value="ECO:0007669"/>
    <property type="project" value="UniProtKB-KW"/>
</dbReference>
<comment type="similarity">
    <text evidence="1 5 7">Belongs to the FtsZ family.</text>
</comment>
<evidence type="ECO:0000256" key="1">
    <source>
        <dbReference type="ARBA" id="ARBA00009690"/>
    </source>
</evidence>
<dbReference type="PANTHER" id="PTHR30314">
    <property type="entry name" value="CELL DIVISION PROTEIN FTSZ-RELATED"/>
    <property type="match status" value="1"/>
</dbReference>
<dbReference type="InterPro" id="IPR000158">
    <property type="entry name" value="Cell_div_FtsZ"/>
</dbReference>
<dbReference type="FunFam" id="3.40.50.1440:FF:000001">
    <property type="entry name" value="Cell division protein FtsZ"/>
    <property type="match status" value="1"/>
</dbReference>
<dbReference type="CDD" id="cd02201">
    <property type="entry name" value="FtsZ_type1"/>
    <property type="match status" value="1"/>
</dbReference>
<feature type="binding site" evidence="5">
    <location>
        <position position="136"/>
    </location>
    <ligand>
        <name>GTP</name>
        <dbReference type="ChEBI" id="CHEBI:37565"/>
    </ligand>
</feature>
<dbReference type="PANTHER" id="PTHR30314:SF3">
    <property type="entry name" value="MITOCHONDRIAL DIVISION PROTEIN FSZA"/>
    <property type="match status" value="1"/>
</dbReference>
<dbReference type="Pfam" id="PF00091">
    <property type="entry name" value="Tubulin"/>
    <property type="match status" value="1"/>
</dbReference>
<keyword evidence="11" id="KW-1185">Reference proteome</keyword>
<feature type="binding site" evidence="5">
    <location>
        <begin position="105"/>
        <end position="107"/>
    </location>
    <ligand>
        <name>GTP</name>
        <dbReference type="ChEBI" id="CHEBI:37565"/>
    </ligand>
</feature>
<feature type="binding site" evidence="5">
    <location>
        <begin position="18"/>
        <end position="22"/>
    </location>
    <ligand>
        <name>GTP</name>
        <dbReference type="ChEBI" id="CHEBI:37565"/>
    </ligand>
</feature>
<dbReference type="AlphaFoldDB" id="A0A7Y2LXR5"/>
<dbReference type="SMART" id="SM00864">
    <property type="entry name" value="Tubulin"/>
    <property type="match status" value="1"/>
</dbReference>
<dbReference type="GO" id="GO:0005525">
    <property type="term" value="F:GTP binding"/>
    <property type="evidence" value="ECO:0007669"/>
    <property type="project" value="UniProtKB-UniRule"/>
</dbReference>
<dbReference type="PROSITE" id="PS01135">
    <property type="entry name" value="FTSZ_2"/>
    <property type="match status" value="1"/>
</dbReference>
<dbReference type="GO" id="GO:0032153">
    <property type="term" value="C:cell division site"/>
    <property type="evidence" value="ECO:0007669"/>
    <property type="project" value="UniProtKB-UniRule"/>
</dbReference>
<dbReference type="InterPro" id="IPR008280">
    <property type="entry name" value="Tub_FtsZ_C"/>
</dbReference>
<evidence type="ECO:0000256" key="7">
    <source>
        <dbReference type="RuleBase" id="RU000631"/>
    </source>
</evidence>
<dbReference type="InterPro" id="IPR024757">
    <property type="entry name" value="FtsZ_C"/>
</dbReference>
<dbReference type="GO" id="GO:0003924">
    <property type="term" value="F:GTPase activity"/>
    <property type="evidence" value="ECO:0007669"/>
    <property type="project" value="UniProtKB-UniRule"/>
</dbReference>
<comment type="function">
    <text evidence="5 7">Essential cell division protein that forms a contractile ring structure (Z ring) at the future cell division site. The regulation of the ring assembly controls the timing and the location of cell division. One of the functions of the FtsZ ring is to recruit other cell division proteins to the septum to produce a new cell wall between the dividing cells. Binds GTP and shows GTPase activity.</text>
</comment>
<evidence type="ECO:0000256" key="2">
    <source>
        <dbReference type="ARBA" id="ARBA00022741"/>
    </source>
</evidence>
<evidence type="ECO:0000313" key="11">
    <source>
        <dbReference type="Proteomes" id="UP000543598"/>
    </source>
</evidence>
<keyword evidence="2 5" id="KW-0547">Nucleotide-binding</keyword>
<keyword evidence="5 7" id="KW-0131">Cell cycle</keyword>
<dbReference type="Gene3D" id="3.30.1330.20">
    <property type="entry name" value="Tubulin/FtsZ, C-terminal domain"/>
    <property type="match status" value="1"/>
</dbReference>
<dbReference type="PRINTS" id="PR00423">
    <property type="entry name" value="CELLDVISFTSZ"/>
</dbReference>
<dbReference type="InterPro" id="IPR003008">
    <property type="entry name" value="Tubulin_FtsZ_GTPase"/>
</dbReference>
<dbReference type="InterPro" id="IPR037103">
    <property type="entry name" value="Tubulin/FtsZ-like_C"/>
</dbReference>
<evidence type="ECO:0000256" key="3">
    <source>
        <dbReference type="ARBA" id="ARBA00023134"/>
    </source>
</evidence>
<dbReference type="InterPro" id="IPR020805">
    <property type="entry name" value="Cell_div_FtsZ_CS"/>
</dbReference>
<dbReference type="Proteomes" id="UP000543598">
    <property type="component" value="Unassembled WGS sequence"/>
</dbReference>
<feature type="binding site" evidence="5">
    <location>
        <position position="140"/>
    </location>
    <ligand>
        <name>GTP</name>
        <dbReference type="ChEBI" id="CHEBI:37565"/>
    </ligand>
</feature>
<comment type="caution">
    <text evidence="10">The sequence shown here is derived from an EMBL/GenBank/DDBJ whole genome shotgun (WGS) entry which is preliminary data.</text>
</comment>
<evidence type="ECO:0000259" key="8">
    <source>
        <dbReference type="SMART" id="SM00864"/>
    </source>
</evidence>
<reference evidence="10 11" key="1">
    <citation type="submission" date="2020-05" db="EMBL/GenBank/DDBJ databases">
        <title>MicrobeNet Type strains.</title>
        <authorList>
            <person name="Nicholson A.C."/>
        </authorList>
    </citation>
    <scope>NUCLEOTIDE SEQUENCE [LARGE SCALE GENOMIC DNA]</scope>
    <source>
        <strain evidence="10 11">JCM 14282</strain>
    </source>
</reference>
<feature type="domain" description="Tubulin/FtsZ 2-layer sandwich" evidence="9">
    <location>
        <begin position="204"/>
        <end position="321"/>
    </location>
</feature>
<dbReference type="InterPro" id="IPR036525">
    <property type="entry name" value="Tubulin/FtsZ_GTPase_sf"/>
</dbReference>
<dbReference type="SUPFAM" id="SSF55307">
    <property type="entry name" value="Tubulin C-terminal domain-like"/>
    <property type="match status" value="1"/>
</dbReference>
<name>A0A7Y2LXR5_9MICO</name>
<dbReference type="GO" id="GO:0005737">
    <property type="term" value="C:cytoplasm"/>
    <property type="evidence" value="ECO:0007669"/>
    <property type="project" value="UniProtKB-SubCell"/>
</dbReference>
<evidence type="ECO:0000256" key="5">
    <source>
        <dbReference type="HAMAP-Rule" id="MF_00909"/>
    </source>
</evidence>
<feature type="domain" description="Tubulin/FtsZ GTPase" evidence="8">
    <location>
        <begin position="10"/>
        <end position="202"/>
    </location>
</feature>
<keyword evidence="5" id="KW-0963">Cytoplasm</keyword>
<proteinExistence type="inferred from homology"/>
<dbReference type="InterPro" id="IPR045061">
    <property type="entry name" value="FtsZ/CetZ"/>
</dbReference>
<dbReference type="InterPro" id="IPR018316">
    <property type="entry name" value="Tubulin/FtsZ_2-layer-sand-dom"/>
</dbReference>
<dbReference type="EMBL" id="JABEMB010000002">
    <property type="protein sequence ID" value="NNH02774.1"/>
    <property type="molecule type" value="Genomic_DNA"/>
</dbReference>
<dbReference type="GO" id="GO:0043093">
    <property type="term" value="P:FtsZ-dependent cytokinesis"/>
    <property type="evidence" value="ECO:0007669"/>
    <property type="project" value="UniProtKB-UniRule"/>
</dbReference>